<gene>
    <name evidence="2" type="ORF">EV192_102112</name>
</gene>
<dbReference type="PANTHER" id="PTHR23026:SF123">
    <property type="entry name" value="NAD(P)H NITROREDUCTASE RV3131-RELATED"/>
    <property type="match status" value="1"/>
</dbReference>
<organism evidence="2 3">
    <name type="scientific">Actinocrispum wychmicini</name>
    <dbReference type="NCBI Taxonomy" id="1213861"/>
    <lineage>
        <taxon>Bacteria</taxon>
        <taxon>Bacillati</taxon>
        <taxon>Actinomycetota</taxon>
        <taxon>Actinomycetes</taxon>
        <taxon>Pseudonocardiales</taxon>
        <taxon>Pseudonocardiaceae</taxon>
        <taxon>Actinocrispum</taxon>
    </lineage>
</organism>
<dbReference type="Gene3D" id="3.40.109.10">
    <property type="entry name" value="NADH Oxidase"/>
    <property type="match status" value="1"/>
</dbReference>
<evidence type="ECO:0000313" key="3">
    <source>
        <dbReference type="Proteomes" id="UP000295680"/>
    </source>
</evidence>
<dbReference type="RefSeq" id="WP_132113414.1">
    <property type="nucleotide sequence ID" value="NZ_SLWS01000002.1"/>
</dbReference>
<dbReference type="InterPro" id="IPR029479">
    <property type="entry name" value="Nitroreductase"/>
</dbReference>
<proteinExistence type="predicted"/>
<feature type="domain" description="Nitroreductase" evidence="1">
    <location>
        <begin position="115"/>
        <end position="298"/>
    </location>
</feature>
<dbReference type="OrthoDB" id="8156917at2"/>
<dbReference type="GO" id="GO:0016491">
    <property type="term" value="F:oxidoreductase activity"/>
    <property type="evidence" value="ECO:0007669"/>
    <property type="project" value="InterPro"/>
</dbReference>
<sequence length="321" mass="35281">MTSQQIDTALKAAVLAPSPHNTQPWLFEATPEHVDIFLDESRILPVADPHGREARISCGAALLNLRMSLRAQGLAVHMKLLPDDTRPLWLARVRASGCLAVKPDERTLAAAIPCRHTNRRPFRDEPVPGAVRKLLRQAALHEGARLVMIDQPARYSAVAKLLRLAEFTQREDVEFQDELARWVAIDPERLDGVPSLAGGPPPLTEPLVLLREYGENSGKAPREYEQEPLLAVLLTRQDSPHDHVRAGQAMQRVLLAATACDVSASFLSAGVELPSTRASLRALLDGDGHPQVVLRLGYGYPIPRTLRRPVGEVSTCVEHAQ</sequence>
<dbReference type="Pfam" id="PF00881">
    <property type="entry name" value="Nitroreductase"/>
    <property type="match status" value="1"/>
</dbReference>
<dbReference type="Proteomes" id="UP000295680">
    <property type="component" value="Unassembled WGS sequence"/>
</dbReference>
<evidence type="ECO:0000259" key="1">
    <source>
        <dbReference type="Pfam" id="PF00881"/>
    </source>
</evidence>
<keyword evidence="3" id="KW-1185">Reference proteome</keyword>
<name>A0A4R2K6L2_9PSEU</name>
<dbReference type="AlphaFoldDB" id="A0A4R2K6L2"/>
<dbReference type="EMBL" id="SLWS01000002">
    <property type="protein sequence ID" value="TCO61975.1"/>
    <property type="molecule type" value="Genomic_DNA"/>
</dbReference>
<evidence type="ECO:0000313" key="2">
    <source>
        <dbReference type="EMBL" id="TCO61975.1"/>
    </source>
</evidence>
<dbReference type="PANTHER" id="PTHR23026">
    <property type="entry name" value="NADPH NITROREDUCTASE"/>
    <property type="match status" value="1"/>
</dbReference>
<accession>A0A4R2K6L2</accession>
<dbReference type="InterPro" id="IPR000415">
    <property type="entry name" value="Nitroreductase-like"/>
</dbReference>
<dbReference type="NCBIfam" id="NF047509">
    <property type="entry name" value="Rv3131_FMN_oxido"/>
    <property type="match status" value="1"/>
</dbReference>
<protein>
    <submittedName>
        <fullName evidence="2">Nitroreductase family protein</fullName>
    </submittedName>
</protein>
<comment type="caution">
    <text evidence="2">The sequence shown here is derived from an EMBL/GenBank/DDBJ whole genome shotgun (WGS) entry which is preliminary data.</text>
</comment>
<dbReference type="SUPFAM" id="SSF55469">
    <property type="entry name" value="FMN-dependent nitroreductase-like"/>
    <property type="match status" value="2"/>
</dbReference>
<dbReference type="InterPro" id="IPR050627">
    <property type="entry name" value="Nitroreductase/BluB"/>
</dbReference>
<reference evidence="2 3" key="1">
    <citation type="submission" date="2019-03" db="EMBL/GenBank/DDBJ databases">
        <title>Genomic Encyclopedia of Type Strains, Phase IV (KMG-IV): sequencing the most valuable type-strain genomes for metagenomic binning, comparative biology and taxonomic classification.</title>
        <authorList>
            <person name="Goeker M."/>
        </authorList>
    </citation>
    <scope>NUCLEOTIDE SEQUENCE [LARGE SCALE GENOMIC DNA]</scope>
    <source>
        <strain evidence="2 3">DSM 45934</strain>
    </source>
</reference>